<dbReference type="HOGENOM" id="CLU_057525_0_0_6"/>
<dbReference type="KEGG" id="kge:TQ33_2186"/>
<evidence type="ECO:0000313" key="3">
    <source>
        <dbReference type="Proteomes" id="UP000034071"/>
    </source>
</evidence>
<evidence type="ECO:0000313" key="2">
    <source>
        <dbReference type="EMBL" id="AKE53111.1"/>
    </source>
</evidence>
<dbReference type="RefSeq" id="WP_071841138.1">
    <property type="nucleotide sequence ID" value="NZ_CP010975.1"/>
</dbReference>
<dbReference type="AlphaFoldDB" id="A0A0F6RDN5"/>
<keyword evidence="3" id="KW-1185">Reference proteome</keyword>
<dbReference type="InterPro" id="IPR002816">
    <property type="entry name" value="TraB/PrgY/GumN_fam"/>
</dbReference>
<dbReference type="Pfam" id="PF01963">
    <property type="entry name" value="TraB_PrgY_gumN"/>
    <property type="match status" value="1"/>
</dbReference>
<dbReference type="OrthoDB" id="357294at2"/>
<feature type="compositionally biased region" description="Basic and acidic residues" evidence="1">
    <location>
        <begin position="30"/>
        <end position="46"/>
    </location>
</feature>
<dbReference type="Proteomes" id="UP000034071">
    <property type="component" value="Chromosome"/>
</dbReference>
<sequence length="331" mass="36957">MNKLLGILFAGILAMQGCNDEPVKPQADLKPSKETKVSDPLPKAEEDTPSQADDQASREDYTPALWKIEHNGKTSYLFGSIHMGDKSMYPLPQAVTTAFEASDSLAVEIDLGNVDQMAIAQKVQTMAIDPENPLPTVLKEETLAEYNEYCAETKSPCAMFSSFEPWFAAMTLEALNMQQSGYSEQYGIDMYFLDQARKDKDIIELETIDFQLNTLDSMPLALQDAFLYSVVTKGADENDKLVKAWKSGNVEAYVESSFEEAKESGINEEDYQYFMDTLLYNRNKGMADGIAKHIEQGKSIFAVVGAAHYGGDKSVNHYLEEKGFKVERVNY</sequence>
<protein>
    <submittedName>
        <fullName evidence="2">GumN family protein</fullName>
    </submittedName>
</protein>
<name>A0A0F6RDN5_9GAMM</name>
<proteinExistence type="predicted"/>
<dbReference type="EMBL" id="CP010975">
    <property type="protein sequence ID" value="AKE53111.1"/>
    <property type="molecule type" value="Genomic_DNA"/>
</dbReference>
<organism evidence="2 3">
    <name type="scientific">Kangiella geojedonensis</name>
    <dbReference type="NCBI Taxonomy" id="914150"/>
    <lineage>
        <taxon>Bacteria</taxon>
        <taxon>Pseudomonadati</taxon>
        <taxon>Pseudomonadota</taxon>
        <taxon>Gammaproteobacteria</taxon>
        <taxon>Kangiellales</taxon>
        <taxon>Kangiellaceae</taxon>
        <taxon>Kangiella</taxon>
    </lineage>
</organism>
<dbReference type="STRING" id="914150.TQ33_2186"/>
<dbReference type="PANTHER" id="PTHR40590:SF1">
    <property type="entry name" value="CYTOPLASMIC PROTEIN"/>
    <property type="match status" value="1"/>
</dbReference>
<dbReference type="CDD" id="cd14789">
    <property type="entry name" value="Tiki"/>
    <property type="match status" value="1"/>
</dbReference>
<dbReference type="PROSITE" id="PS51257">
    <property type="entry name" value="PROKAR_LIPOPROTEIN"/>
    <property type="match status" value="1"/>
</dbReference>
<dbReference type="PANTHER" id="PTHR40590">
    <property type="entry name" value="CYTOPLASMIC PROTEIN-RELATED"/>
    <property type="match status" value="1"/>
</dbReference>
<feature type="region of interest" description="Disordered" evidence="1">
    <location>
        <begin position="23"/>
        <end position="58"/>
    </location>
</feature>
<accession>A0A0F6RDN5</accession>
<gene>
    <name evidence="2" type="ORF">TQ33_2186</name>
</gene>
<dbReference type="InterPro" id="IPR047111">
    <property type="entry name" value="YbaP-like"/>
</dbReference>
<evidence type="ECO:0000256" key="1">
    <source>
        <dbReference type="SAM" id="MobiDB-lite"/>
    </source>
</evidence>
<reference evidence="2 3" key="1">
    <citation type="submission" date="2015-02" db="EMBL/GenBank/DDBJ databases">
        <title>Complete genome sequence of Kangiella geojedonensis strain YCS-5T.</title>
        <authorList>
            <person name="Kim K.M."/>
        </authorList>
    </citation>
    <scope>NUCLEOTIDE SEQUENCE [LARGE SCALE GENOMIC DNA]</scope>
    <source>
        <strain evidence="2 3">YCS-5</strain>
    </source>
</reference>